<keyword evidence="11 13" id="KW-0472">Membrane</keyword>
<comment type="caution">
    <text evidence="15">The sequence shown here is derived from an EMBL/GenBank/DDBJ whole genome shotgun (WGS) entry which is preliminary data.</text>
</comment>
<evidence type="ECO:0000256" key="11">
    <source>
        <dbReference type="ARBA" id="ARBA00023136"/>
    </source>
</evidence>
<keyword evidence="3" id="KW-0813">Transport</keyword>
<feature type="transmembrane region" description="Helical" evidence="13">
    <location>
        <begin position="101"/>
        <end position="119"/>
    </location>
</feature>
<dbReference type="EMBL" id="RBZU01000004">
    <property type="protein sequence ID" value="RKP55899.1"/>
    <property type="molecule type" value="Genomic_DNA"/>
</dbReference>
<evidence type="ECO:0000256" key="6">
    <source>
        <dbReference type="ARBA" id="ARBA00022692"/>
    </source>
</evidence>
<evidence type="ECO:0000313" key="16">
    <source>
        <dbReference type="Proteomes" id="UP000270342"/>
    </source>
</evidence>
<evidence type="ECO:0000256" key="2">
    <source>
        <dbReference type="ARBA" id="ARBA00004651"/>
    </source>
</evidence>
<keyword evidence="7" id="KW-0479">Metal-binding</keyword>
<dbReference type="GO" id="GO:0009055">
    <property type="term" value="F:electron transfer activity"/>
    <property type="evidence" value="ECO:0007669"/>
    <property type="project" value="InterPro"/>
</dbReference>
<feature type="transmembrane region" description="Helical" evidence="13">
    <location>
        <begin position="26"/>
        <end position="44"/>
    </location>
</feature>
<dbReference type="GO" id="GO:0005886">
    <property type="term" value="C:plasma membrane"/>
    <property type="evidence" value="ECO:0007669"/>
    <property type="project" value="UniProtKB-SubCell"/>
</dbReference>
<accession>A0A494Y0Y4</accession>
<comment type="subcellular location">
    <subcellularLocation>
        <location evidence="2">Cell membrane</location>
        <topology evidence="2">Multi-pass membrane protein</topology>
    </subcellularLocation>
</comment>
<dbReference type="Proteomes" id="UP000270342">
    <property type="component" value="Unassembled WGS sequence"/>
</dbReference>
<dbReference type="RefSeq" id="WP_121086648.1">
    <property type="nucleotide sequence ID" value="NZ_RBZU01000004.1"/>
</dbReference>
<protein>
    <submittedName>
        <fullName evidence="15">Cytochrome b</fullName>
    </submittedName>
</protein>
<evidence type="ECO:0000259" key="14">
    <source>
        <dbReference type="Pfam" id="PF01292"/>
    </source>
</evidence>
<keyword evidence="4" id="KW-1003">Cell membrane</keyword>
<dbReference type="Pfam" id="PF01292">
    <property type="entry name" value="Ni_hydr_CYTB"/>
    <property type="match status" value="1"/>
</dbReference>
<comment type="cofactor">
    <cofactor evidence="1">
        <name>heme b</name>
        <dbReference type="ChEBI" id="CHEBI:60344"/>
    </cofactor>
</comment>
<evidence type="ECO:0000256" key="1">
    <source>
        <dbReference type="ARBA" id="ARBA00001970"/>
    </source>
</evidence>
<evidence type="ECO:0000313" key="15">
    <source>
        <dbReference type="EMBL" id="RKP55899.1"/>
    </source>
</evidence>
<evidence type="ECO:0000256" key="9">
    <source>
        <dbReference type="ARBA" id="ARBA00022989"/>
    </source>
</evidence>
<gene>
    <name evidence="15" type="ORF">D7S86_11905</name>
</gene>
<evidence type="ECO:0000256" key="10">
    <source>
        <dbReference type="ARBA" id="ARBA00023004"/>
    </source>
</evidence>
<dbReference type="GO" id="GO:0022904">
    <property type="term" value="P:respiratory electron transport chain"/>
    <property type="evidence" value="ECO:0007669"/>
    <property type="project" value="InterPro"/>
</dbReference>
<dbReference type="GO" id="GO:0046872">
    <property type="term" value="F:metal ion binding"/>
    <property type="evidence" value="ECO:0007669"/>
    <property type="project" value="UniProtKB-KW"/>
</dbReference>
<evidence type="ECO:0000256" key="4">
    <source>
        <dbReference type="ARBA" id="ARBA00022475"/>
    </source>
</evidence>
<feature type="transmembrane region" description="Helical" evidence="13">
    <location>
        <begin position="131"/>
        <end position="148"/>
    </location>
</feature>
<name>A0A494Y0Y4_9BURK</name>
<dbReference type="PANTHER" id="PTHR30529">
    <property type="entry name" value="CYTOCHROME B561"/>
    <property type="match status" value="1"/>
</dbReference>
<dbReference type="AlphaFoldDB" id="A0A494Y0Y4"/>
<keyword evidence="10" id="KW-0408">Iron</keyword>
<keyword evidence="9 13" id="KW-1133">Transmembrane helix</keyword>
<evidence type="ECO:0000256" key="5">
    <source>
        <dbReference type="ARBA" id="ARBA00022617"/>
    </source>
</evidence>
<dbReference type="InterPro" id="IPR011577">
    <property type="entry name" value="Cyt_b561_bac/Ni-Hgenase"/>
</dbReference>
<sequence length="200" mass="22395">MTARPEPLRDVASHAAPAGRYTRPAIVLHWLIALGIIVNIALAWSADSLPDNWVRPVIDTHKSIGITVLGLAILRVLWRVTHRPPPLPAEFPAWERKSAHAAHILLYVLIFAMPLSGWLHDSAWKAAATHPMSLFYLIPFPRIGFVMSQPPALKEHLHDLFGLIHTSLAYGLYVLVGLHIAGALKHEWIDRKSVIRRMLP</sequence>
<evidence type="ECO:0000256" key="3">
    <source>
        <dbReference type="ARBA" id="ARBA00022448"/>
    </source>
</evidence>
<dbReference type="InterPro" id="IPR052168">
    <property type="entry name" value="Cytochrome_b561_oxidase"/>
</dbReference>
<keyword evidence="5" id="KW-0349">Heme</keyword>
<comment type="similarity">
    <text evidence="12">Belongs to the cytochrome b561 family.</text>
</comment>
<dbReference type="SUPFAM" id="SSF81342">
    <property type="entry name" value="Transmembrane di-heme cytochromes"/>
    <property type="match status" value="1"/>
</dbReference>
<dbReference type="InterPro" id="IPR016174">
    <property type="entry name" value="Di-haem_cyt_TM"/>
</dbReference>
<feature type="transmembrane region" description="Helical" evidence="13">
    <location>
        <begin position="160"/>
        <end position="184"/>
    </location>
</feature>
<proteinExistence type="inferred from homology"/>
<dbReference type="OrthoDB" id="8536275at2"/>
<dbReference type="PANTHER" id="PTHR30529:SF1">
    <property type="entry name" value="CYTOCHROME B561 HOMOLOG 2"/>
    <property type="match status" value="1"/>
</dbReference>
<organism evidence="15 16">
    <name type="scientific">Pararobbsia silviterrae</name>
    <dbReference type="NCBI Taxonomy" id="1792498"/>
    <lineage>
        <taxon>Bacteria</taxon>
        <taxon>Pseudomonadati</taxon>
        <taxon>Pseudomonadota</taxon>
        <taxon>Betaproteobacteria</taxon>
        <taxon>Burkholderiales</taxon>
        <taxon>Burkholderiaceae</taxon>
        <taxon>Pararobbsia</taxon>
    </lineage>
</organism>
<evidence type="ECO:0000256" key="8">
    <source>
        <dbReference type="ARBA" id="ARBA00022982"/>
    </source>
</evidence>
<reference evidence="15 16" key="1">
    <citation type="submission" date="2018-10" db="EMBL/GenBank/DDBJ databases">
        <title>Robbsia sp. DHC34, isolated from soil.</title>
        <authorList>
            <person name="Gao Z.-H."/>
            <person name="Qiu L.-H."/>
        </authorList>
    </citation>
    <scope>NUCLEOTIDE SEQUENCE [LARGE SCALE GENOMIC DNA]</scope>
    <source>
        <strain evidence="15 16">DHC34</strain>
    </source>
</reference>
<evidence type="ECO:0000256" key="7">
    <source>
        <dbReference type="ARBA" id="ARBA00022723"/>
    </source>
</evidence>
<keyword evidence="8" id="KW-0249">Electron transport</keyword>
<keyword evidence="6 13" id="KW-0812">Transmembrane</keyword>
<evidence type="ECO:0000256" key="12">
    <source>
        <dbReference type="ARBA" id="ARBA00037975"/>
    </source>
</evidence>
<keyword evidence="16" id="KW-1185">Reference proteome</keyword>
<evidence type="ECO:0000256" key="13">
    <source>
        <dbReference type="SAM" id="Phobius"/>
    </source>
</evidence>
<feature type="domain" description="Cytochrome b561 bacterial/Ni-hydrogenase" evidence="14">
    <location>
        <begin position="20"/>
        <end position="200"/>
    </location>
</feature>
<dbReference type="GO" id="GO:0020037">
    <property type="term" value="F:heme binding"/>
    <property type="evidence" value="ECO:0007669"/>
    <property type="project" value="TreeGrafter"/>
</dbReference>